<accession>A0A8H6KAC6</accession>
<evidence type="ECO:0000256" key="1">
    <source>
        <dbReference type="SAM" id="MobiDB-lite"/>
    </source>
</evidence>
<dbReference type="EMBL" id="WIGO01000128">
    <property type="protein sequence ID" value="KAF6828042.1"/>
    <property type="molecule type" value="Genomic_DNA"/>
</dbReference>
<gene>
    <name evidence="2" type="ORF">CPLU01_08750</name>
</gene>
<evidence type="ECO:0000313" key="3">
    <source>
        <dbReference type="Proteomes" id="UP000654918"/>
    </source>
</evidence>
<dbReference type="Proteomes" id="UP000654918">
    <property type="component" value="Unassembled WGS sequence"/>
</dbReference>
<name>A0A8H6KAC6_9PEZI</name>
<dbReference type="AlphaFoldDB" id="A0A8H6KAC6"/>
<sequence>MGRARSAIQSAHSGRWTILEGDPRPPGDLLVDGEPRAPRYNVRAYVLSCAGLLIDIRQGKSENRTTLGRAPPRQPRSRPACDVAFMLLFTFLRQKKQIEGKAKGICVAEPTGGSLEGFKVVFCAPVDPPHSYLSLTSRRDERPFYEFPNLMDVEGAPGGFGTGRGLPGMARWLMSFSLLSDAPRTPENPGHTSCALLPDRVERDSSAFSHRRFPPLGLLSDHGSIAAQHEPQGGGSRSLTHDTPSAGSWKEEARHWGRPQASCAVGETEPLMWRSCVQLDGRLARTMALTTPSPCTG</sequence>
<organism evidence="2 3">
    <name type="scientific">Colletotrichum plurivorum</name>
    <dbReference type="NCBI Taxonomy" id="2175906"/>
    <lineage>
        <taxon>Eukaryota</taxon>
        <taxon>Fungi</taxon>
        <taxon>Dikarya</taxon>
        <taxon>Ascomycota</taxon>
        <taxon>Pezizomycotina</taxon>
        <taxon>Sordariomycetes</taxon>
        <taxon>Hypocreomycetidae</taxon>
        <taxon>Glomerellales</taxon>
        <taxon>Glomerellaceae</taxon>
        <taxon>Colletotrichum</taxon>
        <taxon>Colletotrichum orchidearum species complex</taxon>
    </lineage>
</organism>
<comment type="caution">
    <text evidence="2">The sequence shown here is derived from an EMBL/GenBank/DDBJ whole genome shotgun (WGS) entry which is preliminary data.</text>
</comment>
<reference evidence="2" key="1">
    <citation type="journal article" date="2020" name="Phytopathology">
        <title>Genome Sequence Resources of Colletotrichum truncatum, C. plurivorum, C. musicola, and C. sojae: Four Species Pathogenic to Soybean (Glycine max).</title>
        <authorList>
            <person name="Rogerio F."/>
            <person name="Boufleur T.R."/>
            <person name="Ciampi-Guillardi M."/>
            <person name="Sukno S.A."/>
            <person name="Thon M.R."/>
            <person name="Massola Junior N.S."/>
            <person name="Baroncelli R."/>
        </authorList>
    </citation>
    <scope>NUCLEOTIDE SEQUENCE</scope>
    <source>
        <strain evidence="2">LFN00145</strain>
    </source>
</reference>
<protein>
    <submittedName>
        <fullName evidence="2">Uncharacterized protein</fullName>
    </submittedName>
</protein>
<evidence type="ECO:0000313" key="2">
    <source>
        <dbReference type="EMBL" id="KAF6828042.1"/>
    </source>
</evidence>
<feature type="region of interest" description="Disordered" evidence="1">
    <location>
        <begin position="1"/>
        <end position="24"/>
    </location>
</feature>
<proteinExistence type="predicted"/>
<feature type="compositionally biased region" description="Polar residues" evidence="1">
    <location>
        <begin position="237"/>
        <end position="246"/>
    </location>
</feature>
<feature type="region of interest" description="Disordered" evidence="1">
    <location>
        <begin position="226"/>
        <end position="255"/>
    </location>
</feature>
<keyword evidence="3" id="KW-1185">Reference proteome</keyword>